<name>A0A0B2JWW6_9FIRM</name>
<dbReference type="STRING" id="82374.NZ47_02845"/>
<proteinExistence type="predicted"/>
<evidence type="ECO:0000313" key="2">
    <source>
        <dbReference type="Proteomes" id="UP000030993"/>
    </source>
</evidence>
<dbReference type="Proteomes" id="UP000030993">
    <property type="component" value="Unassembled WGS sequence"/>
</dbReference>
<dbReference type="AlphaFoldDB" id="A0A0B2JWW6"/>
<sequence length="489" mass="55026">MVGVFFEPMTTKVCNVSLGNQKMDVDYHQVFRRGYTGLFKKYENWDFEFAVKQLSSFFSTLRKEINESKDGIYIVIPDYLFTAVKCIRWQTPEEFTRELADNIPISLDEIYYCEAMKSNPDGQVNISSVYAIEKGIIDAFYKAALDSGIIIKSIEAASLGYFRAAGEMDVENFIAEVYAYQACGVYFSVVAGIFMTDLSDLAYSKLFKITPSDANAQIRAAFKLNDDAANKVYDGFLDEGVPYTFFTDDKSVLEFHGFNERIDIEKKFPGYVKSYIQPKDQLDWLPLIGTFLQDFPDQREVYKTLPKYARFYSGNIISDEMKRSAHVELLKRRVISTCKKVSALLVLAIGIESGLGFYFGSSDIPSNLQSDYVAAQEESKLIDKEFAILDSEKNEHMNFLVAYSNILNAMPEGVFISDLKMMQPDSSKKDKQSANFATVTAVSADPVLIQNFAAQLSGNGKFTNVTISKMDTDNKNVAKADILIGRSSP</sequence>
<dbReference type="EMBL" id="JSCE01000054">
    <property type="protein sequence ID" value="KHM52790.1"/>
    <property type="molecule type" value="Genomic_DNA"/>
</dbReference>
<reference evidence="1 2" key="1">
    <citation type="journal article" date="2013" name="PLoS ONE">
        <title>Identification and characterization of three novel lipases belonging to families II and V from Anaerovibrio lipolyticus 5ST.</title>
        <authorList>
            <person name="Prive F."/>
            <person name="Kaderbhai N.N."/>
            <person name="Girdwood S."/>
            <person name="Worgan H.J."/>
            <person name="Pinloche E."/>
            <person name="Scollan N.D."/>
            <person name="Huws S.A."/>
            <person name="Newbold C.J."/>
        </authorList>
    </citation>
    <scope>NUCLEOTIDE SEQUENCE [LARGE SCALE GENOMIC DNA]</scope>
    <source>
        <strain evidence="1 2">5S</strain>
    </source>
</reference>
<evidence type="ECO:0000313" key="1">
    <source>
        <dbReference type="EMBL" id="KHM52790.1"/>
    </source>
</evidence>
<gene>
    <name evidence="1" type="ORF">NZ47_02845</name>
</gene>
<comment type="caution">
    <text evidence="1">The sequence shown here is derived from an EMBL/GenBank/DDBJ whole genome shotgun (WGS) entry which is preliminary data.</text>
</comment>
<keyword evidence="2" id="KW-1185">Reference proteome</keyword>
<accession>A0A0B2JWW6</accession>
<protein>
    <submittedName>
        <fullName evidence="1">Uncharacterized protein</fullName>
    </submittedName>
</protein>
<organism evidence="1 2">
    <name type="scientific">Anaerovibrio lipolyticus</name>
    <dbReference type="NCBI Taxonomy" id="82374"/>
    <lineage>
        <taxon>Bacteria</taxon>
        <taxon>Bacillati</taxon>
        <taxon>Bacillota</taxon>
        <taxon>Negativicutes</taxon>
        <taxon>Selenomonadales</taxon>
        <taxon>Selenomonadaceae</taxon>
        <taxon>Anaerovibrio</taxon>
    </lineage>
</organism>
<dbReference type="RefSeq" id="WP_039206199.1">
    <property type="nucleotide sequence ID" value="NZ_JSCE01000054.1"/>
</dbReference>